<dbReference type="EnsemblPlants" id="QL03p056317:mrna">
    <property type="protein sequence ID" value="QL03p056317:mrna:CDS:1"/>
    <property type="gene ID" value="QL03p056317"/>
</dbReference>
<protein>
    <submittedName>
        <fullName evidence="1">Uncharacterized protein</fullName>
    </submittedName>
</protein>
<name>A0A7N2L8G4_QUELO</name>
<dbReference type="InParanoid" id="A0A7N2L8G4"/>
<dbReference type="Proteomes" id="UP000594261">
    <property type="component" value="Chromosome 3"/>
</dbReference>
<dbReference type="AlphaFoldDB" id="A0A7N2L8G4"/>
<organism evidence="1 2">
    <name type="scientific">Quercus lobata</name>
    <name type="common">Valley oak</name>
    <dbReference type="NCBI Taxonomy" id="97700"/>
    <lineage>
        <taxon>Eukaryota</taxon>
        <taxon>Viridiplantae</taxon>
        <taxon>Streptophyta</taxon>
        <taxon>Embryophyta</taxon>
        <taxon>Tracheophyta</taxon>
        <taxon>Spermatophyta</taxon>
        <taxon>Magnoliopsida</taxon>
        <taxon>eudicotyledons</taxon>
        <taxon>Gunneridae</taxon>
        <taxon>Pentapetalae</taxon>
        <taxon>rosids</taxon>
        <taxon>fabids</taxon>
        <taxon>Fagales</taxon>
        <taxon>Fagaceae</taxon>
        <taxon>Quercus</taxon>
    </lineage>
</organism>
<evidence type="ECO:0000313" key="1">
    <source>
        <dbReference type="EnsemblPlants" id="QL03p056317:mrna:CDS:1"/>
    </source>
</evidence>
<dbReference type="PANTHER" id="PTHR33232">
    <property type="entry name" value="PROTEIN SIEVE ELEMENT OCCLUSION B-LIKE"/>
    <property type="match status" value="1"/>
</dbReference>
<accession>A0A7N2L8G4</accession>
<proteinExistence type="predicted"/>
<dbReference type="InterPro" id="IPR039299">
    <property type="entry name" value="SEOA"/>
</dbReference>
<dbReference type="GO" id="GO:0010088">
    <property type="term" value="P:phloem development"/>
    <property type="evidence" value="ECO:0007669"/>
    <property type="project" value="InterPro"/>
</dbReference>
<sequence length="106" mass="12565">MYTVKQVEPTLPKSQFEIVWIPAVYKSTPWNAEKQRQFETLQMEMSCYSVYHPSQLDSVVIIYIKEVWHFTKKPLLVVLDPQGEVVNLSAFHIYDMDLANYRIPFH</sequence>
<keyword evidence="2" id="KW-1185">Reference proteome</keyword>
<reference evidence="1" key="2">
    <citation type="submission" date="2021-01" db="UniProtKB">
        <authorList>
            <consortium name="EnsemblPlants"/>
        </authorList>
    </citation>
    <scope>IDENTIFICATION</scope>
</reference>
<evidence type="ECO:0000313" key="2">
    <source>
        <dbReference type="Proteomes" id="UP000594261"/>
    </source>
</evidence>
<dbReference type="Gramene" id="QL03p056317:mrna">
    <property type="protein sequence ID" value="QL03p056317:mrna:CDS:1"/>
    <property type="gene ID" value="QL03p056317"/>
</dbReference>
<reference evidence="1 2" key="1">
    <citation type="journal article" date="2016" name="G3 (Bethesda)">
        <title>First Draft Assembly and Annotation of the Genome of a California Endemic Oak Quercus lobata Nee (Fagaceae).</title>
        <authorList>
            <person name="Sork V.L."/>
            <person name="Fitz-Gibbon S.T."/>
            <person name="Puiu D."/>
            <person name="Crepeau M."/>
            <person name="Gugger P.F."/>
            <person name="Sherman R."/>
            <person name="Stevens K."/>
            <person name="Langley C.H."/>
            <person name="Pellegrini M."/>
            <person name="Salzberg S.L."/>
        </authorList>
    </citation>
    <scope>NUCLEOTIDE SEQUENCE [LARGE SCALE GENOMIC DNA]</scope>
    <source>
        <strain evidence="1 2">cv. SW786</strain>
    </source>
</reference>
<dbReference type="EMBL" id="LRBV02000003">
    <property type="status" value="NOT_ANNOTATED_CDS"/>
    <property type="molecule type" value="Genomic_DNA"/>
</dbReference>
<dbReference type="PANTHER" id="PTHR33232:SF20">
    <property type="entry name" value="PROTEIN SIEVE ELEMENT OCCLUSION B-LIKE"/>
    <property type="match status" value="1"/>
</dbReference>